<comment type="caution">
    <text evidence="1">The sequence shown here is derived from an EMBL/GenBank/DDBJ whole genome shotgun (WGS) entry which is preliminary data.</text>
</comment>
<sequence>MVQHFLNDNLYLRSLTNITPRQLTNAPPYISNQTLHNDLHVKMNEEVSVIFYKRSSYVWKTKITH</sequence>
<keyword evidence="1" id="KW-0548">Nucleotidyltransferase</keyword>
<dbReference type="GO" id="GO:0003964">
    <property type="term" value="F:RNA-directed DNA polymerase activity"/>
    <property type="evidence" value="ECO:0007669"/>
    <property type="project" value="UniProtKB-KW"/>
</dbReference>
<name>A0A6G0ZR64_APHCR</name>
<proteinExistence type="predicted"/>
<keyword evidence="1" id="KW-0695">RNA-directed DNA polymerase</keyword>
<dbReference type="EMBL" id="VUJU01000024">
    <property type="protein sequence ID" value="KAF0773866.1"/>
    <property type="molecule type" value="Genomic_DNA"/>
</dbReference>
<organism evidence="1 2">
    <name type="scientific">Aphis craccivora</name>
    <name type="common">Cowpea aphid</name>
    <dbReference type="NCBI Taxonomy" id="307492"/>
    <lineage>
        <taxon>Eukaryota</taxon>
        <taxon>Metazoa</taxon>
        <taxon>Ecdysozoa</taxon>
        <taxon>Arthropoda</taxon>
        <taxon>Hexapoda</taxon>
        <taxon>Insecta</taxon>
        <taxon>Pterygota</taxon>
        <taxon>Neoptera</taxon>
        <taxon>Paraneoptera</taxon>
        <taxon>Hemiptera</taxon>
        <taxon>Sternorrhyncha</taxon>
        <taxon>Aphidomorpha</taxon>
        <taxon>Aphidoidea</taxon>
        <taxon>Aphididae</taxon>
        <taxon>Aphidini</taxon>
        <taxon>Aphis</taxon>
        <taxon>Aphis</taxon>
    </lineage>
</organism>
<dbReference type="Proteomes" id="UP000478052">
    <property type="component" value="Unassembled WGS sequence"/>
</dbReference>
<keyword evidence="1" id="KW-0808">Transferase</keyword>
<reference evidence="1 2" key="1">
    <citation type="submission" date="2019-08" db="EMBL/GenBank/DDBJ databases">
        <title>Whole genome of Aphis craccivora.</title>
        <authorList>
            <person name="Voronova N.V."/>
            <person name="Shulinski R.S."/>
            <person name="Bandarenka Y.V."/>
            <person name="Zhorov D.G."/>
            <person name="Warner D."/>
        </authorList>
    </citation>
    <scope>NUCLEOTIDE SEQUENCE [LARGE SCALE GENOMIC DNA]</scope>
    <source>
        <strain evidence="1">180601</strain>
        <tissue evidence="1">Whole Body</tissue>
    </source>
</reference>
<evidence type="ECO:0000313" key="1">
    <source>
        <dbReference type="EMBL" id="KAF0773866.1"/>
    </source>
</evidence>
<accession>A0A6G0ZR64</accession>
<gene>
    <name evidence="1" type="ORF">FWK35_00005803</name>
</gene>
<evidence type="ECO:0000313" key="2">
    <source>
        <dbReference type="Proteomes" id="UP000478052"/>
    </source>
</evidence>
<dbReference type="AlphaFoldDB" id="A0A6G0ZR64"/>
<protein>
    <submittedName>
        <fullName evidence="1">Putative RNA-directed DNA polymerase</fullName>
    </submittedName>
</protein>
<keyword evidence="2" id="KW-1185">Reference proteome</keyword>